<feature type="domain" description="HTH araC/xylS-type" evidence="4">
    <location>
        <begin position="249"/>
        <end position="350"/>
    </location>
</feature>
<dbReference type="RefSeq" id="WP_181051512.1">
    <property type="nucleotide sequence ID" value="NZ_JACDXJ010000001.1"/>
</dbReference>
<accession>A0A838BKB6</accession>
<evidence type="ECO:0000259" key="4">
    <source>
        <dbReference type="PROSITE" id="PS01124"/>
    </source>
</evidence>
<gene>
    <name evidence="5" type="ORF">H0S73_07220</name>
</gene>
<dbReference type="SUPFAM" id="SSF46689">
    <property type="entry name" value="Homeodomain-like"/>
    <property type="match status" value="2"/>
</dbReference>
<dbReference type="GO" id="GO:0003700">
    <property type="term" value="F:DNA-binding transcription factor activity"/>
    <property type="evidence" value="ECO:0007669"/>
    <property type="project" value="InterPro"/>
</dbReference>
<dbReference type="Pfam" id="PF14525">
    <property type="entry name" value="AraC_binding_2"/>
    <property type="match status" value="1"/>
</dbReference>
<evidence type="ECO:0000256" key="2">
    <source>
        <dbReference type="ARBA" id="ARBA00023125"/>
    </source>
</evidence>
<dbReference type="GO" id="GO:0043565">
    <property type="term" value="F:sequence-specific DNA binding"/>
    <property type="evidence" value="ECO:0007669"/>
    <property type="project" value="InterPro"/>
</dbReference>
<reference evidence="5 6" key="1">
    <citation type="submission" date="2020-07" db="EMBL/GenBank/DDBJ databases">
        <title>Draft genome and description of Microvirga mediterraneensis Marseille-Q2068 sp. nov.</title>
        <authorList>
            <person name="Boxberger M."/>
        </authorList>
    </citation>
    <scope>NUCLEOTIDE SEQUENCE [LARGE SCALE GENOMIC DNA]</scope>
    <source>
        <strain evidence="5 6">Marseille-Q2068</strain>
    </source>
</reference>
<sequence>MSRDVPAVVPGDLPDERRTVHLQASPTSLIIEQTLHTKRLDELEDALNTHISRQRFANATVGEDANGMFAFRGHGSFGIFQVRIGRELDVMLEPEEADDRMAFVMTASGAGEVVLTRGILPYSAGHAVIFSSQQQRIVRFDQETEARVFMLERPKVAECCAKLLGHDIPGFVDFDVSADLDTPSGRSWLRLLDYAETEMSDPYSFVRHSPVAWRQFEQQLLTGFLLSQRHEYSQALLAPQAAAVPFYVRRAEAYIEAHFAEPLSLADIAAQAGVSARSLQNGFRSFRHITPMMFLRSVRLHRAHAALRAADPAAVTVTEVALACGVRHVGEFGIAYRRVYGVTPGQTLNKRRWPL</sequence>
<evidence type="ECO:0000313" key="5">
    <source>
        <dbReference type="EMBL" id="MBA1155918.1"/>
    </source>
</evidence>
<keyword evidence="3" id="KW-0804">Transcription</keyword>
<dbReference type="Proteomes" id="UP000572984">
    <property type="component" value="Unassembled WGS sequence"/>
</dbReference>
<name>A0A838BKB6_9HYPH</name>
<dbReference type="Pfam" id="PF12833">
    <property type="entry name" value="HTH_18"/>
    <property type="match status" value="1"/>
</dbReference>
<dbReference type="InterPro" id="IPR018060">
    <property type="entry name" value="HTH_AraC"/>
</dbReference>
<keyword evidence="6" id="KW-1185">Reference proteome</keyword>
<dbReference type="PANTHER" id="PTHR46796:SF12">
    <property type="entry name" value="HTH-TYPE DNA-BINDING TRANSCRIPTIONAL ACTIVATOR EUTR"/>
    <property type="match status" value="1"/>
</dbReference>
<dbReference type="PANTHER" id="PTHR46796">
    <property type="entry name" value="HTH-TYPE TRANSCRIPTIONAL ACTIVATOR RHAS-RELATED"/>
    <property type="match status" value="1"/>
</dbReference>
<dbReference type="PROSITE" id="PS00041">
    <property type="entry name" value="HTH_ARAC_FAMILY_1"/>
    <property type="match status" value="1"/>
</dbReference>
<dbReference type="SMART" id="SM00342">
    <property type="entry name" value="HTH_ARAC"/>
    <property type="match status" value="1"/>
</dbReference>
<keyword evidence="2" id="KW-0238">DNA-binding</keyword>
<dbReference type="InterPro" id="IPR035418">
    <property type="entry name" value="AraC-bd_2"/>
</dbReference>
<proteinExistence type="predicted"/>
<evidence type="ECO:0000256" key="1">
    <source>
        <dbReference type="ARBA" id="ARBA00023015"/>
    </source>
</evidence>
<dbReference type="EMBL" id="JACDXJ010000001">
    <property type="protein sequence ID" value="MBA1155918.1"/>
    <property type="molecule type" value="Genomic_DNA"/>
</dbReference>
<dbReference type="InterPro" id="IPR009057">
    <property type="entry name" value="Homeodomain-like_sf"/>
</dbReference>
<evidence type="ECO:0000256" key="3">
    <source>
        <dbReference type="ARBA" id="ARBA00023163"/>
    </source>
</evidence>
<evidence type="ECO:0000313" key="6">
    <source>
        <dbReference type="Proteomes" id="UP000572984"/>
    </source>
</evidence>
<dbReference type="InterPro" id="IPR018062">
    <property type="entry name" value="HTH_AraC-typ_CS"/>
</dbReference>
<dbReference type="PROSITE" id="PS01124">
    <property type="entry name" value="HTH_ARAC_FAMILY_2"/>
    <property type="match status" value="1"/>
</dbReference>
<organism evidence="5 6">
    <name type="scientific">Microvirga mediterraneensis</name>
    <dbReference type="NCBI Taxonomy" id="2754695"/>
    <lineage>
        <taxon>Bacteria</taxon>
        <taxon>Pseudomonadati</taxon>
        <taxon>Pseudomonadota</taxon>
        <taxon>Alphaproteobacteria</taxon>
        <taxon>Hyphomicrobiales</taxon>
        <taxon>Methylobacteriaceae</taxon>
        <taxon>Microvirga</taxon>
    </lineage>
</organism>
<dbReference type="AlphaFoldDB" id="A0A838BKB6"/>
<dbReference type="InterPro" id="IPR050204">
    <property type="entry name" value="AraC_XylS_family_regulators"/>
</dbReference>
<protein>
    <submittedName>
        <fullName evidence="5">AraC family transcriptional regulator</fullName>
    </submittedName>
</protein>
<comment type="caution">
    <text evidence="5">The sequence shown here is derived from an EMBL/GenBank/DDBJ whole genome shotgun (WGS) entry which is preliminary data.</text>
</comment>
<dbReference type="Gene3D" id="1.10.10.60">
    <property type="entry name" value="Homeodomain-like"/>
    <property type="match status" value="1"/>
</dbReference>
<keyword evidence="1" id="KW-0805">Transcription regulation</keyword>